<organism evidence="1">
    <name type="scientific">hydrothermal vent metagenome</name>
    <dbReference type="NCBI Taxonomy" id="652676"/>
    <lineage>
        <taxon>unclassified sequences</taxon>
        <taxon>metagenomes</taxon>
        <taxon>ecological metagenomes</taxon>
    </lineage>
</organism>
<dbReference type="InterPro" id="IPR011250">
    <property type="entry name" value="OMP/PagP_B-barrel"/>
</dbReference>
<dbReference type="Gene3D" id="2.40.160.20">
    <property type="match status" value="1"/>
</dbReference>
<dbReference type="AlphaFoldDB" id="A0A3B0ZT28"/>
<accession>A0A3B0ZT28</accession>
<dbReference type="InterPro" id="IPR030820">
    <property type="entry name" value="OMP_myx_plus_Proteobacteria"/>
</dbReference>
<sequence>MKILTKTNFLIVMLVLLSSSAYAAKKTKPSGDIIIPDIERSDTDVPRIKTEDFEVGAFAGIYSTEDFGTNSVYGITGSYHFTEDIFYNVTIGSGTVTDASSRASVVSDKLTYLNLLFGYNVLPGEVYSSAGKAWSSSTYFVAGLGVTELNNTQNLTVILGGGLRLVPSKSIAVHIDFRDYILNSNLIGRNKSIQNIEITAGATWFF</sequence>
<gene>
    <name evidence="1" type="ORF">MNBD_GAMMA22-1040</name>
</gene>
<dbReference type="NCBIfam" id="TIGR04565">
    <property type="entry name" value="OMP_myx_plus"/>
    <property type="match status" value="1"/>
</dbReference>
<evidence type="ECO:0008006" key="2">
    <source>
        <dbReference type="Google" id="ProtNLM"/>
    </source>
</evidence>
<dbReference type="EMBL" id="UOFS01000029">
    <property type="protein sequence ID" value="VAW96685.1"/>
    <property type="molecule type" value="Genomic_DNA"/>
</dbReference>
<evidence type="ECO:0000313" key="1">
    <source>
        <dbReference type="EMBL" id="VAW96685.1"/>
    </source>
</evidence>
<reference evidence="1" key="1">
    <citation type="submission" date="2018-06" db="EMBL/GenBank/DDBJ databases">
        <authorList>
            <person name="Zhirakovskaya E."/>
        </authorList>
    </citation>
    <scope>NUCLEOTIDE SEQUENCE</scope>
</reference>
<proteinExistence type="predicted"/>
<name>A0A3B0ZT28_9ZZZZ</name>
<protein>
    <recommendedName>
        <fullName evidence="2">Outer membrane protein beta-barrel domain-containing protein</fullName>
    </recommendedName>
</protein>
<dbReference type="SUPFAM" id="SSF56925">
    <property type="entry name" value="OMPA-like"/>
    <property type="match status" value="1"/>
</dbReference>